<organism evidence="1 2">
    <name type="scientific">Mycolicibacterium gadium</name>
    <name type="common">Mycobacterium gadium</name>
    <dbReference type="NCBI Taxonomy" id="1794"/>
    <lineage>
        <taxon>Bacteria</taxon>
        <taxon>Bacillati</taxon>
        <taxon>Actinomycetota</taxon>
        <taxon>Actinomycetes</taxon>
        <taxon>Mycobacteriales</taxon>
        <taxon>Mycobacteriaceae</taxon>
        <taxon>Mycolicibacterium</taxon>
    </lineage>
</organism>
<name>A0ABT6GX77_MYCGU</name>
<comment type="caution">
    <text evidence="1">The sequence shown here is derived from an EMBL/GenBank/DDBJ whole genome shotgun (WGS) entry which is preliminary data.</text>
</comment>
<dbReference type="RefSeq" id="WP_278223491.1">
    <property type="nucleotide sequence ID" value="NZ_JAKZMO010000030.1"/>
</dbReference>
<evidence type="ECO:0000313" key="2">
    <source>
        <dbReference type="Proteomes" id="UP001154266"/>
    </source>
</evidence>
<keyword evidence="2" id="KW-1185">Reference proteome</keyword>
<evidence type="ECO:0008006" key="3">
    <source>
        <dbReference type="Google" id="ProtNLM"/>
    </source>
</evidence>
<dbReference type="Proteomes" id="UP001154266">
    <property type="component" value="Unassembled WGS sequence"/>
</dbReference>
<accession>A0ABT6GX77</accession>
<gene>
    <name evidence="1" type="ORF">MNO81_25930</name>
</gene>
<sequence length="159" mass="18266">MGQDDPEQRIAELERQHAEAVSVSRAGLGDRWRLARGMVRGTDRRGVHWRVYRRWFPNWNLSFLHYDLGEFGAVLLAVLWPPWFIGKCFGARWIISIERNGSEVGVVRVRGWRKSQQRIHELAEAVATGTPQQELVAEKCEPARAVRGDVTALRHQTGR</sequence>
<proteinExistence type="predicted"/>
<reference evidence="1" key="1">
    <citation type="journal article" date="2023" name="Environ. Microbiol.">
        <title>The 2-methylpropene degradation pathway in Mycobacteriaceae family strains.</title>
        <authorList>
            <person name="Helbich S."/>
            <person name="Barrantes I."/>
            <person name="Dos Anjos Borges L.G."/>
            <person name="Pieper D.H."/>
            <person name="Vainshtein Y."/>
            <person name="Sohn K."/>
            <person name="Engesser K.H."/>
        </authorList>
    </citation>
    <scope>NUCLEOTIDE SEQUENCE</scope>
    <source>
        <strain evidence="1">IBE100</strain>
    </source>
</reference>
<evidence type="ECO:0000313" key="1">
    <source>
        <dbReference type="EMBL" id="MDG5486249.1"/>
    </source>
</evidence>
<dbReference type="EMBL" id="JAKZMO010000030">
    <property type="protein sequence ID" value="MDG5486249.1"/>
    <property type="molecule type" value="Genomic_DNA"/>
</dbReference>
<protein>
    <recommendedName>
        <fullName evidence="3">DUF304 domain-containing protein</fullName>
    </recommendedName>
</protein>